<reference evidence="5 6" key="1">
    <citation type="journal article" date="2019" name="Nat. Microbiol.">
        <title>Mediterranean grassland soil C-N compound turnover is dependent on rainfall and depth, and is mediated by genomically divergent microorganisms.</title>
        <authorList>
            <person name="Diamond S."/>
            <person name="Andeer P.F."/>
            <person name="Li Z."/>
            <person name="Crits-Christoph A."/>
            <person name="Burstein D."/>
            <person name="Anantharaman K."/>
            <person name="Lane K.R."/>
            <person name="Thomas B.C."/>
            <person name="Pan C."/>
            <person name="Northen T.R."/>
            <person name="Banfield J.F."/>
        </authorList>
    </citation>
    <scope>NUCLEOTIDE SEQUENCE [LARGE SCALE GENOMIC DNA]</scope>
    <source>
        <strain evidence="5">WS_6</strain>
    </source>
</reference>
<evidence type="ECO:0000313" key="5">
    <source>
        <dbReference type="EMBL" id="TMQ60458.1"/>
    </source>
</evidence>
<evidence type="ECO:0000256" key="2">
    <source>
        <dbReference type="SAM" id="MobiDB-lite"/>
    </source>
</evidence>
<proteinExistence type="inferred from homology"/>
<evidence type="ECO:0000259" key="3">
    <source>
        <dbReference type="Pfam" id="PF02481"/>
    </source>
</evidence>
<evidence type="ECO:0000256" key="1">
    <source>
        <dbReference type="ARBA" id="ARBA00006525"/>
    </source>
</evidence>
<organism evidence="5 6">
    <name type="scientific">Eiseniibacteriota bacterium</name>
    <dbReference type="NCBI Taxonomy" id="2212470"/>
    <lineage>
        <taxon>Bacteria</taxon>
        <taxon>Candidatus Eiseniibacteriota</taxon>
    </lineage>
</organism>
<dbReference type="Gene3D" id="3.40.50.450">
    <property type="match status" value="1"/>
</dbReference>
<dbReference type="Gene3D" id="1.10.10.10">
    <property type="entry name" value="Winged helix-like DNA-binding domain superfamily/Winged helix DNA-binding domain"/>
    <property type="match status" value="1"/>
</dbReference>
<evidence type="ECO:0000313" key="6">
    <source>
        <dbReference type="Proteomes" id="UP000316852"/>
    </source>
</evidence>
<dbReference type="InterPro" id="IPR003488">
    <property type="entry name" value="DprA"/>
</dbReference>
<name>A0A538TA11_UNCEI</name>
<dbReference type="EMBL" id="VBOW01000014">
    <property type="protein sequence ID" value="TMQ60458.1"/>
    <property type="molecule type" value="Genomic_DNA"/>
</dbReference>
<dbReference type="InterPro" id="IPR036388">
    <property type="entry name" value="WH-like_DNA-bd_sf"/>
</dbReference>
<comment type="similarity">
    <text evidence="1">Belongs to the DprA/Smf family.</text>
</comment>
<dbReference type="AlphaFoldDB" id="A0A538TA11"/>
<sequence>MEGWREPKARPHVRALHSSDEEYPHRLRALRPPPPRVFLLGAWNHDGPWVAIVGARNATEDGIDVARSLARSMVARGAAVVSGLARGIDAAAHEGALDAGGLSGAVLGTAIDQAYPRENAVLQARLSRSLGLMSEISPGAPATRGTFATRNRLLAAIADVVVVVQGRARSGSLITAGEAARLGRPVAALPWDCREPLGEAPHALIRQGIAKLVRNADDVLELIPAVRGGARAPHRAGRGEAFASPGPGARSASRVAPGSLEELAPAEAALYRALRERPLPLDHLAQSASLTASELAAALLALELSGLARRTPGGLARKIRRAV</sequence>
<dbReference type="SUPFAM" id="SSF102405">
    <property type="entry name" value="MCP/YpsA-like"/>
    <property type="match status" value="1"/>
</dbReference>
<feature type="region of interest" description="Disordered" evidence="2">
    <location>
        <begin position="234"/>
        <end position="257"/>
    </location>
</feature>
<dbReference type="Pfam" id="PF02481">
    <property type="entry name" value="DNA_processg_A"/>
    <property type="match status" value="1"/>
</dbReference>
<evidence type="ECO:0000259" key="4">
    <source>
        <dbReference type="Pfam" id="PF17782"/>
    </source>
</evidence>
<gene>
    <name evidence="5" type="ORF">E6K76_02175</name>
</gene>
<dbReference type="InterPro" id="IPR041614">
    <property type="entry name" value="DprA_WH"/>
</dbReference>
<dbReference type="Pfam" id="PF17782">
    <property type="entry name" value="WHD_DprA"/>
    <property type="match status" value="1"/>
</dbReference>
<comment type="caution">
    <text evidence="5">The sequence shown here is derived from an EMBL/GenBank/DDBJ whole genome shotgun (WGS) entry which is preliminary data.</text>
</comment>
<feature type="domain" description="DprA winged helix" evidence="4">
    <location>
        <begin position="256"/>
        <end position="314"/>
    </location>
</feature>
<dbReference type="GO" id="GO:0009294">
    <property type="term" value="P:DNA-mediated transformation"/>
    <property type="evidence" value="ECO:0007669"/>
    <property type="project" value="InterPro"/>
</dbReference>
<dbReference type="PANTHER" id="PTHR43022:SF1">
    <property type="entry name" value="PROTEIN SMF"/>
    <property type="match status" value="1"/>
</dbReference>
<protein>
    <submittedName>
        <fullName evidence="5">DNA-processing protein DprA</fullName>
    </submittedName>
</protein>
<dbReference type="InterPro" id="IPR057666">
    <property type="entry name" value="DrpA_SLOG"/>
</dbReference>
<dbReference type="Proteomes" id="UP000316852">
    <property type="component" value="Unassembled WGS sequence"/>
</dbReference>
<accession>A0A538TA11</accession>
<dbReference type="PANTHER" id="PTHR43022">
    <property type="entry name" value="PROTEIN SMF"/>
    <property type="match status" value="1"/>
</dbReference>
<feature type="domain" description="Smf/DprA SLOG" evidence="3">
    <location>
        <begin position="17"/>
        <end position="222"/>
    </location>
</feature>